<keyword evidence="2" id="KW-1185">Reference proteome</keyword>
<sequence>MLTSDIFIFYFIDLLDPQFYFNDIKYKAIIYGKPSIKIKVSIFYIIDKSFIIFIKKEQTICIIYFNIDFKTSLKRNEQFLKDNTKTHVENQKFQKQKLINIETLSRQYDLIRSQCQNKQIDDQKPVTIYLFLKTSFYATSTIQNNLLYQKTEESEQKDNISIKNNVIETFNLFIYLQNFREILSYQE</sequence>
<gene>
    <name evidence="1" type="ORF">PPENT_87.1.T0810148</name>
</gene>
<organism evidence="1 2">
    <name type="scientific">Paramecium pentaurelia</name>
    <dbReference type="NCBI Taxonomy" id="43138"/>
    <lineage>
        <taxon>Eukaryota</taxon>
        <taxon>Sar</taxon>
        <taxon>Alveolata</taxon>
        <taxon>Ciliophora</taxon>
        <taxon>Intramacronucleata</taxon>
        <taxon>Oligohymenophorea</taxon>
        <taxon>Peniculida</taxon>
        <taxon>Parameciidae</taxon>
        <taxon>Paramecium</taxon>
    </lineage>
</organism>
<name>A0A8S1W3C9_9CILI</name>
<protein>
    <submittedName>
        <fullName evidence="1">Uncharacterized protein</fullName>
    </submittedName>
</protein>
<dbReference type="AlphaFoldDB" id="A0A8S1W3C9"/>
<evidence type="ECO:0000313" key="2">
    <source>
        <dbReference type="Proteomes" id="UP000689195"/>
    </source>
</evidence>
<dbReference type="Proteomes" id="UP000689195">
    <property type="component" value="Unassembled WGS sequence"/>
</dbReference>
<proteinExistence type="predicted"/>
<accession>A0A8S1W3C9</accession>
<dbReference type="EMBL" id="CAJJDO010000081">
    <property type="protein sequence ID" value="CAD8183731.1"/>
    <property type="molecule type" value="Genomic_DNA"/>
</dbReference>
<reference evidence="1" key="1">
    <citation type="submission" date="2021-01" db="EMBL/GenBank/DDBJ databases">
        <authorList>
            <consortium name="Genoscope - CEA"/>
            <person name="William W."/>
        </authorList>
    </citation>
    <scope>NUCLEOTIDE SEQUENCE</scope>
</reference>
<comment type="caution">
    <text evidence="1">The sequence shown here is derived from an EMBL/GenBank/DDBJ whole genome shotgun (WGS) entry which is preliminary data.</text>
</comment>
<evidence type="ECO:0000313" key="1">
    <source>
        <dbReference type="EMBL" id="CAD8183731.1"/>
    </source>
</evidence>